<gene>
    <name evidence="1" type="ORF">BLL52_1951</name>
</gene>
<protein>
    <submittedName>
        <fullName evidence="1">Uncharacterized protein</fullName>
    </submittedName>
</protein>
<name>A0A1Q8YCK1_9BURK</name>
<reference evidence="1 2" key="1">
    <citation type="submission" date="2017-01" db="EMBL/GenBank/DDBJ databases">
        <title>Genome sequence of Rhodoferax antarcticus ANT.BR, a psychrophilic purple nonsulfur bacterium from an Antarctic microbial mat.</title>
        <authorList>
            <person name="Baker J."/>
            <person name="Riester C."/>
            <person name="Skinner B."/>
            <person name="Newell A."/>
            <person name="Swingley W."/>
            <person name="Madigan M."/>
            <person name="Jung D."/>
            <person name="Asao M."/>
            <person name="Chen M."/>
            <person name="Loughlin P."/>
            <person name="Pan H."/>
            <person name="Lin S."/>
            <person name="Li N."/>
            <person name="Shaw J."/>
            <person name="Prado M."/>
            <person name="Sherman C."/>
            <person name="Li X."/>
            <person name="Tang J."/>
            <person name="Blankenship R."/>
            <person name="Zhao T."/>
            <person name="Touchman J."/>
            <person name="Sattley M."/>
        </authorList>
    </citation>
    <scope>NUCLEOTIDE SEQUENCE [LARGE SCALE GENOMIC DNA]</scope>
    <source>
        <strain evidence="1 2">ANT.BR</strain>
    </source>
</reference>
<evidence type="ECO:0000313" key="2">
    <source>
        <dbReference type="Proteomes" id="UP000185911"/>
    </source>
</evidence>
<dbReference type="EMBL" id="MSYM01000013">
    <property type="protein sequence ID" value="OLP05725.1"/>
    <property type="molecule type" value="Genomic_DNA"/>
</dbReference>
<comment type="caution">
    <text evidence="1">The sequence shown here is derived from an EMBL/GenBank/DDBJ whole genome shotgun (WGS) entry which is preliminary data.</text>
</comment>
<sequence>MFTKILIANRGDQPQSGAAAKLNCMMRVAHAGDCTPMEVAYV</sequence>
<accession>A0A1Q8YCK1</accession>
<dbReference type="Proteomes" id="UP000185911">
    <property type="component" value="Unassembled WGS sequence"/>
</dbReference>
<keyword evidence="2" id="KW-1185">Reference proteome</keyword>
<evidence type="ECO:0000313" key="1">
    <source>
        <dbReference type="EMBL" id="OLP05725.1"/>
    </source>
</evidence>
<organism evidence="1 2">
    <name type="scientific">Rhodoferax antarcticus ANT.BR</name>
    <dbReference type="NCBI Taxonomy" id="1111071"/>
    <lineage>
        <taxon>Bacteria</taxon>
        <taxon>Pseudomonadati</taxon>
        <taxon>Pseudomonadota</taxon>
        <taxon>Betaproteobacteria</taxon>
        <taxon>Burkholderiales</taxon>
        <taxon>Comamonadaceae</taxon>
        <taxon>Rhodoferax</taxon>
    </lineage>
</organism>
<proteinExistence type="predicted"/>
<dbReference type="AlphaFoldDB" id="A0A1Q8YCK1"/>